<proteinExistence type="predicted"/>
<dbReference type="Proteomes" id="UP000183832">
    <property type="component" value="Unassembled WGS sequence"/>
</dbReference>
<evidence type="ECO:0000313" key="2">
    <source>
        <dbReference type="Proteomes" id="UP000183832"/>
    </source>
</evidence>
<keyword evidence="2" id="KW-1185">Reference proteome</keyword>
<evidence type="ECO:0000313" key="1">
    <source>
        <dbReference type="EMBL" id="CRK94959.1"/>
    </source>
</evidence>
<accession>A0A1J1I3P3</accession>
<dbReference type="AlphaFoldDB" id="A0A1J1I3P3"/>
<reference evidence="1 2" key="1">
    <citation type="submission" date="2015-04" db="EMBL/GenBank/DDBJ databases">
        <authorList>
            <person name="Syromyatnikov M.Y."/>
            <person name="Popov V.N."/>
        </authorList>
    </citation>
    <scope>NUCLEOTIDE SEQUENCE [LARGE SCALE GENOMIC DNA]</scope>
</reference>
<name>A0A1J1I3P3_9DIPT</name>
<protein>
    <submittedName>
        <fullName evidence="1">CLUMA_CG008447, isoform A</fullName>
    </submittedName>
</protein>
<dbReference type="EMBL" id="CVRI01000040">
    <property type="protein sequence ID" value="CRK94959.1"/>
    <property type="molecule type" value="Genomic_DNA"/>
</dbReference>
<sequence>MDDFMAMIRYFSDFQLAILCLSNENILRISRAFQKHLKTFMVQLKAEKFIDFHDMETEKFIANN</sequence>
<organism evidence="1 2">
    <name type="scientific">Clunio marinus</name>
    <dbReference type="NCBI Taxonomy" id="568069"/>
    <lineage>
        <taxon>Eukaryota</taxon>
        <taxon>Metazoa</taxon>
        <taxon>Ecdysozoa</taxon>
        <taxon>Arthropoda</taxon>
        <taxon>Hexapoda</taxon>
        <taxon>Insecta</taxon>
        <taxon>Pterygota</taxon>
        <taxon>Neoptera</taxon>
        <taxon>Endopterygota</taxon>
        <taxon>Diptera</taxon>
        <taxon>Nematocera</taxon>
        <taxon>Chironomoidea</taxon>
        <taxon>Chironomidae</taxon>
        <taxon>Clunio</taxon>
    </lineage>
</organism>
<gene>
    <name evidence="1" type="ORF">CLUMA_CG008447</name>
</gene>